<comment type="caution">
    <text evidence="9">The sequence shown here is derived from an EMBL/GenBank/DDBJ whole genome shotgun (WGS) entry which is preliminary data.</text>
</comment>
<evidence type="ECO:0000313" key="10">
    <source>
        <dbReference type="Proteomes" id="UP000614469"/>
    </source>
</evidence>
<dbReference type="GO" id="GO:0006817">
    <property type="term" value="P:phosphate ion transport"/>
    <property type="evidence" value="ECO:0007669"/>
    <property type="project" value="UniProtKB-KW"/>
</dbReference>
<dbReference type="Gene3D" id="1.20.58.220">
    <property type="entry name" value="Phosphate transport system protein phou homolog 2, domain 2"/>
    <property type="match status" value="1"/>
</dbReference>
<evidence type="ECO:0000313" key="9">
    <source>
        <dbReference type="EMBL" id="MBC8336499.1"/>
    </source>
</evidence>
<evidence type="ECO:0000256" key="4">
    <source>
        <dbReference type="ARBA" id="ARBA00022448"/>
    </source>
</evidence>
<comment type="function">
    <text evidence="7">Plays a role in the regulation of phosphate uptake.</text>
</comment>
<dbReference type="InterPro" id="IPR038078">
    <property type="entry name" value="PhoU-like_sf"/>
</dbReference>
<dbReference type="InterPro" id="IPR026022">
    <property type="entry name" value="PhoU_dom"/>
</dbReference>
<dbReference type="GO" id="GO:0045936">
    <property type="term" value="P:negative regulation of phosphate metabolic process"/>
    <property type="evidence" value="ECO:0007669"/>
    <property type="project" value="InterPro"/>
</dbReference>
<dbReference type="AlphaFoldDB" id="A0A8J6NQG5"/>
<dbReference type="FunFam" id="1.20.58.220:FF:000004">
    <property type="entry name" value="Phosphate-specific transport system accessory protein PhoU"/>
    <property type="match status" value="1"/>
</dbReference>
<evidence type="ECO:0000256" key="6">
    <source>
        <dbReference type="ARBA" id="ARBA00022592"/>
    </source>
</evidence>
<dbReference type="GO" id="GO:0005737">
    <property type="term" value="C:cytoplasm"/>
    <property type="evidence" value="ECO:0007669"/>
    <property type="project" value="UniProtKB-SubCell"/>
</dbReference>
<feature type="domain" description="PhoU" evidence="8">
    <location>
        <begin position="17"/>
        <end position="103"/>
    </location>
</feature>
<comment type="similarity">
    <text evidence="2 7">Belongs to the PhoU family.</text>
</comment>
<dbReference type="PANTHER" id="PTHR42930:SF3">
    <property type="entry name" value="PHOSPHATE-SPECIFIC TRANSPORT SYSTEM ACCESSORY PROTEIN PHOU"/>
    <property type="match status" value="1"/>
</dbReference>
<gene>
    <name evidence="9" type="primary">phoU</name>
    <name evidence="9" type="ORF">H8E29_14640</name>
</gene>
<proteinExistence type="inferred from homology"/>
<dbReference type="PIRSF" id="PIRSF003107">
    <property type="entry name" value="PhoU"/>
    <property type="match status" value="1"/>
</dbReference>
<keyword evidence="5 7" id="KW-0963">Cytoplasm</keyword>
<evidence type="ECO:0000256" key="3">
    <source>
        <dbReference type="ARBA" id="ARBA00011738"/>
    </source>
</evidence>
<dbReference type="NCBIfam" id="TIGR02135">
    <property type="entry name" value="phoU_full"/>
    <property type="match status" value="1"/>
</dbReference>
<dbReference type="InterPro" id="IPR028366">
    <property type="entry name" value="PhoU"/>
</dbReference>
<reference evidence="9 10" key="1">
    <citation type="submission" date="2020-08" db="EMBL/GenBank/DDBJ databases">
        <title>Bridging the membrane lipid divide: bacteria of the FCB group superphylum have the potential to synthesize archaeal ether lipids.</title>
        <authorList>
            <person name="Villanueva L."/>
            <person name="Von Meijenfeldt F.A.B."/>
            <person name="Westbye A.B."/>
            <person name="Yadav S."/>
            <person name="Hopmans E.C."/>
            <person name="Dutilh B.E."/>
            <person name="Sinninghe Damste J.S."/>
        </authorList>
    </citation>
    <scope>NUCLEOTIDE SEQUENCE [LARGE SCALE GENOMIC DNA]</scope>
    <source>
        <strain evidence="9">NIOZ-UU36</strain>
    </source>
</reference>
<keyword evidence="4 7" id="KW-0813">Transport</keyword>
<dbReference type="PANTHER" id="PTHR42930">
    <property type="entry name" value="PHOSPHATE-SPECIFIC TRANSPORT SYSTEM ACCESSORY PROTEIN PHOU"/>
    <property type="match status" value="1"/>
</dbReference>
<name>A0A8J6NQG5_9CHLR</name>
<keyword evidence="6 7" id="KW-0592">Phosphate transport</keyword>
<dbReference type="GO" id="GO:0030643">
    <property type="term" value="P:intracellular phosphate ion homeostasis"/>
    <property type="evidence" value="ECO:0007669"/>
    <property type="project" value="InterPro"/>
</dbReference>
<evidence type="ECO:0000256" key="1">
    <source>
        <dbReference type="ARBA" id="ARBA00004496"/>
    </source>
</evidence>
<evidence type="ECO:0000256" key="2">
    <source>
        <dbReference type="ARBA" id="ARBA00008107"/>
    </source>
</evidence>
<dbReference type="Pfam" id="PF01895">
    <property type="entry name" value="PhoU"/>
    <property type="match status" value="2"/>
</dbReference>
<organism evidence="9 10">
    <name type="scientific">Candidatus Desulfolinea nitratireducens</name>
    <dbReference type="NCBI Taxonomy" id="2841698"/>
    <lineage>
        <taxon>Bacteria</taxon>
        <taxon>Bacillati</taxon>
        <taxon>Chloroflexota</taxon>
        <taxon>Anaerolineae</taxon>
        <taxon>Anaerolineales</taxon>
        <taxon>Anaerolineales incertae sedis</taxon>
        <taxon>Candidatus Desulfolinea</taxon>
    </lineage>
</organism>
<protein>
    <recommendedName>
        <fullName evidence="7">Phosphate-specific transport system accessory protein PhoU</fullName>
    </recommendedName>
</protein>
<comment type="subcellular location">
    <subcellularLocation>
        <location evidence="1 7">Cytoplasm</location>
    </subcellularLocation>
</comment>
<accession>A0A8J6NQG5</accession>
<comment type="subunit">
    <text evidence="3 7">Homodimer.</text>
</comment>
<dbReference type="Proteomes" id="UP000614469">
    <property type="component" value="Unassembled WGS sequence"/>
</dbReference>
<evidence type="ECO:0000256" key="5">
    <source>
        <dbReference type="ARBA" id="ARBA00022490"/>
    </source>
</evidence>
<sequence length="230" mass="25884">MMRKTFEHEIQKLKDGILEMGSMVEQAILGSVETLKERDIPRSHAIYDNDELINEKRFEIENAVMIAIATQQPMAHDLRLLASILEVAGELERMGDYAKGIAKINILIGEQPLLKPLVDLPIMAEKCASMLHRALTAFTTEDLDAARAIPAEDDEVDALYTKIYEDLIAFVIKDPKAPKILDRANRLLWAAHNLERVADRVTNICERTIFIATGSMEEIDISDDETSLPQ</sequence>
<dbReference type="EMBL" id="JACNJN010000167">
    <property type="protein sequence ID" value="MBC8336499.1"/>
    <property type="molecule type" value="Genomic_DNA"/>
</dbReference>
<evidence type="ECO:0000259" key="8">
    <source>
        <dbReference type="Pfam" id="PF01895"/>
    </source>
</evidence>
<evidence type="ECO:0000256" key="7">
    <source>
        <dbReference type="PIRNR" id="PIRNR003107"/>
    </source>
</evidence>
<dbReference type="SUPFAM" id="SSF109755">
    <property type="entry name" value="PhoU-like"/>
    <property type="match status" value="1"/>
</dbReference>
<feature type="domain" description="PhoU" evidence="8">
    <location>
        <begin position="122"/>
        <end position="208"/>
    </location>
</feature>